<dbReference type="Pfam" id="PF04827">
    <property type="entry name" value="Plant_tran"/>
    <property type="match status" value="1"/>
</dbReference>
<name>A0A2N9FRD0_FAGSY</name>
<dbReference type="PANTHER" id="PTHR47150:SF7">
    <property type="entry name" value="NUCLEASE"/>
    <property type="match status" value="1"/>
</dbReference>
<proteinExistence type="predicted"/>
<reference evidence="2" key="1">
    <citation type="submission" date="2018-02" db="EMBL/GenBank/DDBJ databases">
        <authorList>
            <person name="Cohen D.B."/>
            <person name="Kent A.D."/>
        </authorList>
    </citation>
    <scope>NUCLEOTIDE SEQUENCE</scope>
</reference>
<protein>
    <recommendedName>
        <fullName evidence="3">Nuclease HARBI1</fullName>
    </recommendedName>
</protein>
<organism evidence="2">
    <name type="scientific">Fagus sylvatica</name>
    <name type="common">Beechnut</name>
    <dbReference type="NCBI Taxonomy" id="28930"/>
    <lineage>
        <taxon>Eukaryota</taxon>
        <taxon>Viridiplantae</taxon>
        <taxon>Streptophyta</taxon>
        <taxon>Embryophyta</taxon>
        <taxon>Tracheophyta</taxon>
        <taxon>Spermatophyta</taxon>
        <taxon>Magnoliopsida</taxon>
        <taxon>eudicotyledons</taxon>
        <taxon>Gunneridae</taxon>
        <taxon>Pentapetalae</taxon>
        <taxon>rosids</taxon>
        <taxon>fabids</taxon>
        <taxon>Fagales</taxon>
        <taxon>Fagaceae</taxon>
        <taxon>Fagus</taxon>
    </lineage>
</organism>
<dbReference type="PANTHER" id="PTHR47150">
    <property type="entry name" value="OS12G0169200 PROTEIN"/>
    <property type="match status" value="1"/>
</dbReference>
<dbReference type="EMBL" id="OIVN01001057">
    <property type="protein sequence ID" value="SPC89304.1"/>
    <property type="molecule type" value="Genomic_DNA"/>
</dbReference>
<evidence type="ECO:0000313" key="2">
    <source>
        <dbReference type="EMBL" id="SPC89304.1"/>
    </source>
</evidence>
<evidence type="ECO:0008006" key="3">
    <source>
        <dbReference type="Google" id="ProtNLM"/>
    </source>
</evidence>
<sequence>MQHIVGKLSTSTFQRYKVCVNRSSDERVMAPGSRGAGAVFVCFSGEDSGQTGDATGEPRVARRSRSHYLSNAPGLAGQLAASRKDSAREGGCPGGKMHLPMSDFDVLGTVGKLALPTFARFQIRGNPSLDVCEIWFPRTEAAGVFLVHLRTVFRSRIPARPGKILAIREFHVVHECVFFPTCPGSRINLLRVRKTLRASVATSLPMSDFDDLGIVGKLVLPTSQRYRPCTEASLGFARYDLANRGRWNVPYAKGFDHNSLVSRPFLARKVSNRSSHHALQNGQGAVSSIQLLVWSTVRSNLGQTWSTLVKLGQNSPKLWEMCPGPRFEGFSAWWTLFGFRNGLVKPRSNLVNSGQTWSTLVKLGQILGNVSRTMFLRLFGVGIFVGSGRLGSGCLVLRADTRENPVSSTCSHFENRPVSEEESTATKARSSAIDPSVKKPPTATNTGDLIVKESLKLKNRWSGHSMDRHPIFDIIANDSSSSSDDEVEMILRFAIEGRTNAARRLGLSSFQKMIAAIRMLAYETTTDLYDEYVSIGETTAMKCVKKFVKTVVSNFSEEYLWSPTNNDIARLLALGESCGFPGMLGSIDCMHWKWKNCPTAWQGSHNDINVLERSSVFTELAEGRAPLVNYSINDCRRIQSTGLGSPGDWISPDLLIQSPGLVYQSPGSGKNSWVNVSVDWASFSHLDQGSNRLDP</sequence>
<evidence type="ECO:0000256" key="1">
    <source>
        <dbReference type="SAM" id="MobiDB-lite"/>
    </source>
</evidence>
<feature type="region of interest" description="Disordered" evidence="1">
    <location>
        <begin position="408"/>
        <end position="445"/>
    </location>
</feature>
<gene>
    <name evidence="2" type="ORF">FSB_LOCUS17186</name>
</gene>
<accession>A0A2N9FRD0</accession>
<dbReference type="AlphaFoldDB" id="A0A2N9FRD0"/>
<dbReference type="InterPro" id="IPR006912">
    <property type="entry name" value="Harbinger_derived_prot"/>
</dbReference>